<feature type="transmembrane region" description="Helical" evidence="1">
    <location>
        <begin position="156"/>
        <end position="173"/>
    </location>
</feature>
<keyword evidence="1" id="KW-0472">Membrane</keyword>
<feature type="transmembrane region" description="Helical" evidence="1">
    <location>
        <begin position="99"/>
        <end position="121"/>
    </location>
</feature>
<feature type="transmembrane region" description="Helical" evidence="1">
    <location>
        <begin position="56"/>
        <end position="78"/>
    </location>
</feature>
<name>A0A226F4X4_FOLCA</name>
<gene>
    <name evidence="2" type="ORF">Fcan01_02200</name>
</gene>
<comment type="caution">
    <text evidence="2">The sequence shown here is derived from an EMBL/GenBank/DDBJ whole genome shotgun (WGS) entry which is preliminary data.</text>
</comment>
<feature type="transmembrane region" description="Helical" evidence="1">
    <location>
        <begin position="346"/>
        <end position="373"/>
    </location>
</feature>
<feature type="transmembrane region" description="Helical" evidence="1">
    <location>
        <begin position="256"/>
        <end position="281"/>
    </location>
</feature>
<feature type="transmembrane region" description="Helical" evidence="1">
    <location>
        <begin position="293"/>
        <end position="326"/>
    </location>
</feature>
<dbReference type="Proteomes" id="UP000198287">
    <property type="component" value="Unassembled WGS sequence"/>
</dbReference>
<keyword evidence="1" id="KW-1133">Transmembrane helix</keyword>
<organism evidence="2 3">
    <name type="scientific">Folsomia candida</name>
    <name type="common">Springtail</name>
    <dbReference type="NCBI Taxonomy" id="158441"/>
    <lineage>
        <taxon>Eukaryota</taxon>
        <taxon>Metazoa</taxon>
        <taxon>Ecdysozoa</taxon>
        <taxon>Arthropoda</taxon>
        <taxon>Hexapoda</taxon>
        <taxon>Collembola</taxon>
        <taxon>Entomobryomorpha</taxon>
        <taxon>Isotomoidea</taxon>
        <taxon>Isotomidae</taxon>
        <taxon>Proisotominae</taxon>
        <taxon>Folsomia</taxon>
    </lineage>
</organism>
<feature type="transmembrane region" description="Helical" evidence="1">
    <location>
        <begin position="127"/>
        <end position="144"/>
    </location>
</feature>
<evidence type="ECO:0000313" key="3">
    <source>
        <dbReference type="Proteomes" id="UP000198287"/>
    </source>
</evidence>
<protein>
    <submittedName>
        <fullName evidence="2">Uncharacterized protein</fullName>
    </submittedName>
</protein>
<evidence type="ECO:0000256" key="1">
    <source>
        <dbReference type="SAM" id="Phobius"/>
    </source>
</evidence>
<dbReference type="OrthoDB" id="10502580at2759"/>
<dbReference type="AlphaFoldDB" id="A0A226F4X4"/>
<reference evidence="2 3" key="1">
    <citation type="submission" date="2015-12" db="EMBL/GenBank/DDBJ databases">
        <title>The genome of Folsomia candida.</title>
        <authorList>
            <person name="Faddeeva A."/>
            <person name="Derks M.F."/>
            <person name="Anvar Y."/>
            <person name="Smit S."/>
            <person name="Van Straalen N."/>
            <person name="Roelofs D."/>
        </authorList>
    </citation>
    <scope>NUCLEOTIDE SEQUENCE [LARGE SCALE GENOMIC DNA]</scope>
    <source>
        <strain evidence="2 3">VU population</strain>
        <tissue evidence="2">Whole body</tissue>
    </source>
</reference>
<keyword evidence="3" id="KW-1185">Reference proteome</keyword>
<feature type="transmembrane region" description="Helical" evidence="1">
    <location>
        <begin position="20"/>
        <end position="44"/>
    </location>
</feature>
<keyword evidence="1" id="KW-0812">Transmembrane</keyword>
<dbReference type="EMBL" id="LNIX01000001">
    <property type="protein sequence ID" value="OXA64497.1"/>
    <property type="molecule type" value="Genomic_DNA"/>
</dbReference>
<evidence type="ECO:0000313" key="2">
    <source>
        <dbReference type="EMBL" id="OXA64497.1"/>
    </source>
</evidence>
<sequence length="395" mass="42902">MADERPPEKAVTVQSQIRIIRIVSFAEIWTSLLILLCQTIAIAASYEFSTRSLTGIWTSFFFFMTAGLALFWSVRCTFNGYSGIKWSFCRISTSDQRKLTFGFLIFCAPNRLLAILVLQIIAATMTIPLLTASCIMLGVYNFVWNPDEYGAKEVGSSTTILTTNIGLMVLAIAEMGLNSYNAYKCYFLAYGGQTQPKENNYDHPSISSSSESVDGGERDDGIAGGMANNVEEETKADPAMPLPLPDLMLGSADVLIFKYIGVAGVIFSLIIFCSQTAMLVLVSNNGIKIGVGVWGAVIFFIFILQLVQFVICIIMVSVGLYIVASFGSCIQQTPFDDCTYTQASDLSVTILGGVIVICGMVQGLLSLIIALICSQSVCGVRFMISGATVYPYPIL</sequence>
<accession>A0A226F4X4</accession>
<proteinExistence type="predicted"/>